<dbReference type="EMBL" id="JABENB010000003">
    <property type="protein sequence ID" value="NNG40990.1"/>
    <property type="molecule type" value="Genomic_DNA"/>
</dbReference>
<sequence length="201" mass="19933">MLAALRAGAGLRSGAGLRAGLRSGAESARGDAVRGDAVRGNAARGNAAREDAARTGTTTTGATTTGPSDGGLTDVVAVVTRWFGGTLLGTGGLARAYAGAVEAALAGATPVIRRQRALLDVPLSHAEAGKVEAGLRAHAAVEVLDADYTGAGVTLHLAADDADSVDALLAALTAGAATAHRTGTVWRDTRETSADVRAPED</sequence>
<feature type="compositionally biased region" description="Low complexity" evidence="1">
    <location>
        <begin position="54"/>
        <end position="66"/>
    </location>
</feature>
<reference evidence="3 4" key="1">
    <citation type="submission" date="2020-05" db="EMBL/GenBank/DDBJ databases">
        <title>Flexivirga sp. ID2601S isolated from air conditioner.</title>
        <authorList>
            <person name="Kim D.H."/>
        </authorList>
    </citation>
    <scope>NUCLEOTIDE SEQUENCE [LARGE SCALE GENOMIC DNA]</scope>
    <source>
        <strain evidence="3 4">ID2601S</strain>
    </source>
</reference>
<feature type="domain" description="Impact N-terminal" evidence="2">
    <location>
        <begin position="70"/>
        <end position="105"/>
    </location>
</feature>
<proteinExistence type="predicted"/>
<dbReference type="Pfam" id="PF01205">
    <property type="entry name" value="Impact_N"/>
    <property type="match status" value="1"/>
</dbReference>
<feature type="region of interest" description="Disordered" evidence="1">
    <location>
        <begin position="28"/>
        <end position="70"/>
    </location>
</feature>
<comment type="caution">
    <text evidence="3">The sequence shown here is derived from an EMBL/GenBank/DDBJ whole genome shotgun (WGS) entry which is preliminary data.</text>
</comment>
<evidence type="ECO:0000256" key="1">
    <source>
        <dbReference type="SAM" id="MobiDB-lite"/>
    </source>
</evidence>
<dbReference type="AlphaFoldDB" id="A0A849ART3"/>
<dbReference type="Gene3D" id="3.30.230.30">
    <property type="entry name" value="Impact, N-terminal domain"/>
    <property type="match status" value="1"/>
</dbReference>
<name>A0A849ART3_9MICO</name>
<evidence type="ECO:0000313" key="3">
    <source>
        <dbReference type="EMBL" id="NNG40990.1"/>
    </source>
</evidence>
<protein>
    <submittedName>
        <fullName evidence="3">YigZ family protein</fullName>
    </submittedName>
</protein>
<accession>A0A849ART3</accession>
<keyword evidence="4" id="KW-1185">Reference proteome</keyword>
<dbReference type="InterPro" id="IPR020568">
    <property type="entry name" value="Ribosomal_Su5_D2-typ_SF"/>
</dbReference>
<organism evidence="3 4">
    <name type="scientific">Flexivirga aerilata</name>
    <dbReference type="NCBI Taxonomy" id="1656889"/>
    <lineage>
        <taxon>Bacteria</taxon>
        <taxon>Bacillati</taxon>
        <taxon>Actinomycetota</taxon>
        <taxon>Actinomycetes</taxon>
        <taxon>Micrococcales</taxon>
        <taxon>Dermacoccaceae</taxon>
        <taxon>Flexivirga</taxon>
    </lineage>
</organism>
<dbReference type="InterPro" id="IPR036956">
    <property type="entry name" value="Impact_N_sf"/>
</dbReference>
<feature type="compositionally biased region" description="Basic and acidic residues" evidence="1">
    <location>
        <begin position="28"/>
        <end position="37"/>
    </location>
</feature>
<dbReference type="InterPro" id="IPR001498">
    <property type="entry name" value="Impact_N"/>
</dbReference>
<evidence type="ECO:0000313" key="4">
    <source>
        <dbReference type="Proteomes" id="UP000557772"/>
    </source>
</evidence>
<dbReference type="SUPFAM" id="SSF54211">
    <property type="entry name" value="Ribosomal protein S5 domain 2-like"/>
    <property type="match status" value="1"/>
</dbReference>
<gene>
    <name evidence="3" type="ORF">HJ588_17155</name>
</gene>
<dbReference type="Proteomes" id="UP000557772">
    <property type="component" value="Unassembled WGS sequence"/>
</dbReference>
<evidence type="ECO:0000259" key="2">
    <source>
        <dbReference type="Pfam" id="PF01205"/>
    </source>
</evidence>